<dbReference type="SUPFAM" id="SSF51695">
    <property type="entry name" value="PLC-like phosphodiesterases"/>
    <property type="match status" value="1"/>
</dbReference>
<accession>A0A542DVJ2</accession>
<evidence type="ECO:0000313" key="2">
    <source>
        <dbReference type="EMBL" id="TQJ07112.1"/>
    </source>
</evidence>
<comment type="caution">
    <text evidence="2">The sequence shown here is derived from an EMBL/GenBank/DDBJ whole genome shotgun (WGS) entry which is preliminary data.</text>
</comment>
<dbReference type="EMBL" id="VFMN01000001">
    <property type="protein sequence ID" value="TQJ07112.1"/>
    <property type="molecule type" value="Genomic_DNA"/>
</dbReference>
<keyword evidence="3" id="KW-1185">Reference proteome</keyword>
<dbReference type="PROSITE" id="PS51704">
    <property type="entry name" value="GP_PDE"/>
    <property type="match status" value="1"/>
</dbReference>
<dbReference type="AlphaFoldDB" id="A0A542DVJ2"/>
<dbReference type="PANTHER" id="PTHR43805:SF1">
    <property type="entry name" value="GP-PDE DOMAIN-CONTAINING PROTEIN"/>
    <property type="match status" value="1"/>
</dbReference>
<dbReference type="GO" id="GO:0006629">
    <property type="term" value="P:lipid metabolic process"/>
    <property type="evidence" value="ECO:0007669"/>
    <property type="project" value="InterPro"/>
</dbReference>
<dbReference type="PANTHER" id="PTHR43805">
    <property type="entry name" value="GLYCEROPHOSPHORYL DIESTER PHOSPHODIESTERASE"/>
    <property type="match status" value="1"/>
</dbReference>
<dbReference type="InterPro" id="IPR017946">
    <property type="entry name" value="PLC-like_Pdiesterase_TIM-brl"/>
</dbReference>
<protein>
    <submittedName>
        <fullName evidence="2">Glycerophosphoryl diester phosphodiesterase</fullName>
    </submittedName>
</protein>
<evidence type="ECO:0000259" key="1">
    <source>
        <dbReference type="PROSITE" id="PS51704"/>
    </source>
</evidence>
<dbReference type="Pfam" id="PF03009">
    <property type="entry name" value="GDPD"/>
    <property type="match status" value="1"/>
</dbReference>
<gene>
    <name evidence="2" type="ORF">FB458_0161</name>
</gene>
<proteinExistence type="predicted"/>
<dbReference type="Gene3D" id="3.20.20.190">
    <property type="entry name" value="Phosphatidylinositol (PI) phosphodiesterase"/>
    <property type="match status" value="1"/>
</dbReference>
<dbReference type="Proteomes" id="UP000317893">
    <property type="component" value="Unassembled WGS sequence"/>
</dbReference>
<feature type="domain" description="GP-PDE" evidence="1">
    <location>
        <begin position="21"/>
        <end position="264"/>
    </location>
</feature>
<sequence>MARTTTPTTRADDWPYLAAPPLALAHRGGAAWGPNRGIENSLAAFRAAVGLGYRYVETDVHVTADGHLVAFHDDVLDRVTDGHGRLSRLPWSAVRTARIDGREPVPRFAELLEELPTTRLNVDLKSAGAARPLWETIRSHGAEDRVLVASFSDERLAEFRRLSGGRVATAAGPREVALLRFAPLPVLRRAASSLPGIALQVPEVHHLGGVPVRVVTPGLVERAHALGKQVHVWTVDDAADMTRLLDLGVDGLVSDRVDTLQDVLLARGQWR</sequence>
<dbReference type="RefSeq" id="WP_141845912.1">
    <property type="nucleotide sequence ID" value="NZ_BAAAPR010000018.1"/>
</dbReference>
<dbReference type="InterPro" id="IPR030395">
    <property type="entry name" value="GP_PDE_dom"/>
</dbReference>
<dbReference type="CDD" id="cd08561">
    <property type="entry name" value="GDPD_cytoplasmic_ScUgpQ2_like"/>
    <property type="match status" value="1"/>
</dbReference>
<dbReference type="OrthoDB" id="5241788at2"/>
<reference evidence="2 3" key="1">
    <citation type="submission" date="2019-06" db="EMBL/GenBank/DDBJ databases">
        <title>Sequencing the genomes of 1000 actinobacteria strains.</title>
        <authorList>
            <person name="Klenk H.-P."/>
        </authorList>
    </citation>
    <scope>NUCLEOTIDE SEQUENCE [LARGE SCALE GENOMIC DNA]</scope>
    <source>
        <strain evidence="2 3">DSM 18607</strain>
    </source>
</reference>
<name>A0A542DVJ2_9MICO</name>
<evidence type="ECO:0000313" key="3">
    <source>
        <dbReference type="Proteomes" id="UP000317893"/>
    </source>
</evidence>
<organism evidence="2 3">
    <name type="scientific">Lapillicoccus jejuensis</name>
    <dbReference type="NCBI Taxonomy" id="402171"/>
    <lineage>
        <taxon>Bacteria</taxon>
        <taxon>Bacillati</taxon>
        <taxon>Actinomycetota</taxon>
        <taxon>Actinomycetes</taxon>
        <taxon>Micrococcales</taxon>
        <taxon>Intrasporangiaceae</taxon>
        <taxon>Lapillicoccus</taxon>
    </lineage>
</organism>
<dbReference type="GO" id="GO:0008081">
    <property type="term" value="F:phosphoric diester hydrolase activity"/>
    <property type="evidence" value="ECO:0007669"/>
    <property type="project" value="InterPro"/>
</dbReference>